<keyword evidence="4" id="KW-1185">Reference proteome</keyword>
<feature type="domain" description="DUF1468" evidence="2">
    <location>
        <begin position="9"/>
        <end position="148"/>
    </location>
</feature>
<reference evidence="3 4" key="1">
    <citation type="journal article" date="2018" name="MBio">
        <title>Insights into the evolution of host association through the isolation and characterization of a novel human periodontal pathobiont, Desulfobulbus oralis.</title>
        <authorList>
            <person name="Cross K.L."/>
            <person name="Chirania P."/>
            <person name="Xiong W."/>
            <person name="Beall C.J."/>
            <person name="Elkins J.G."/>
            <person name="Giannone R.J."/>
            <person name="Griffen A.L."/>
            <person name="Guss A.M."/>
            <person name="Hettich R.L."/>
            <person name="Joshi S.S."/>
            <person name="Mokrzan E.M."/>
            <person name="Martin R.K."/>
            <person name="Zhulin I.B."/>
            <person name="Leys E.J."/>
            <person name="Podar M."/>
        </authorList>
    </citation>
    <scope>NUCLEOTIDE SEQUENCE [LARGE SCALE GENOMIC DNA]</scope>
    <source>
        <strain evidence="3 4">ORNL</strain>
    </source>
</reference>
<gene>
    <name evidence="3" type="ORF">CAY53_05355</name>
</gene>
<dbReference type="OrthoDB" id="5455566at2"/>
<proteinExistence type="predicted"/>
<dbReference type="KEGG" id="deo:CAY53_05355"/>
<protein>
    <recommendedName>
        <fullName evidence="2">DUF1468 domain-containing protein</fullName>
    </recommendedName>
</protein>
<dbReference type="EMBL" id="CP021255">
    <property type="protein sequence ID" value="AVD70978.1"/>
    <property type="molecule type" value="Genomic_DNA"/>
</dbReference>
<keyword evidence="1" id="KW-1133">Transmembrane helix</keyword>
<accession>A0A2L1GMV2</accession>
<evidence type="ECO:0000313" key="4">
    <source>
        <dbReference type="Proteomes" id="UP000239867"/>
    </source>
</evidence>
<name>A0A2L1GMV2_9BACT</name>
<dbReference type="RefSeq" id="WP_104936256.1">
    <property type="nucleotide sequence ID" value="NZ_CP021255.1"/>
</dbReference>
<feature type="transmembrane region" description="Helical" evidence="1">
    <location>
        <begin position="71"/>
        <end position="89"/>
    </location>
</feature>
<evidence type="ECO:0000313" key="3">
    <source>
        <dbReference type="EMBL" id="AVD70978.1"/>
    </source>
</evidence>
<dbReference type="Proteomes" id="UP000239867">
    <property type="component" value="Chromosome"/>
</dbReference>
<keyword evidence="1" id="KW-0812">Transmembrane</keyword>
<evidence type="ECO:0000256" key="1">
    <source>
        <dbReference type="SAM" id="Phobius"/>
    </source>
</evidence>
<feature type="transmembrane region" description="Helical" evidence="1">
    <location>
        <begin position="118"/>
        <end position="139"/>
    </location>
</feature>
<keyword evidence="1" id="KW-0472">Membrane</keyword>
<dbReference type="InterPro" id="IPR009936">
    <property type="entry name" value="DUF1468"/>
</dbReference>
<dbReference type="AlphaFoldDB" id="A0A2L1GMV2"/>
<sequence length="153" mass="16525">MRKSSSDFLCGLAFLAVSIAFALQMGTLEGKSLIFPRTLAAVIALGGLWFMGKGLILRRLEKNPHPHGDPVAWKLVTIIAVVSMGYALLILWLGFFSATFLFVVTASLLLGDRARGLSCLLGVGVLYSLIFVALIWLVFVKLLSVPTPSGLLF</sequence>
<organism evidence="3 4">
    <name type="scientific">Desulfobulbus oralis</name>
    <dbReference type="NCBI Taxonomy" id="1986146"/>
    <lineage>
        <taxon>Bacteria</taxon>
        <taxon>Pseudomonadati</taxon>
        <taxon>Thermodesulfobacteriota</taxon>
        <taxon>Desulfobulbia</taxon>
        <taxon>Desulfobulbales</taxon>
        <taxon>Desulfobulbaceae</taxon>
        <taxon>Desulfobulbus</taxon>
    </lineage>
</organism>
<evidence type="ECO:0000259" key="2">
    <source>
        <dbReference type="Pfam" id="PF07331"/>
    </source>
</evidence>
<feature type="transmembrane region" description="Helical" evidence="1">
    <location>
        <begin position="32"/>
        <end position="51"/>
    </location>
</feature>
<dbReference type="Pfam" id="PF07331">
    <property type="entry name" value="TctB"/>
    <property type="match status" value="1"/>
</dbReference>
<feature type="transmembrane region" description="Helical" evidence="1">
    <location>
        <begin position="95"/>
        <end position="111"/>
    </location>
</feature>